<feature type="domain" description="Nitroreductase" evidence="6">
    <location>
        <begin position="6"/>
        <end position="56"/>
    </location>
</feature>
<dbReference type="GO" id="GO:0016491">
    <property type="term" value="F:oxidoreductase activity"/>
    <property type="evidence" value="ECO:0007669"/>
    <property type="project" value="UniProtKB-KW"/>
</dbReference>
<dbReference type="InterPro" id="IPR000415">
    <property type="entry name" value="Nitroreductase-like"/>
</dbReference>
<evidence type="ECO:0000313" key="7">
    <source>
        <dbReference type="EMBL" id="ABO35441.1"/>
    </source>
</evidence>
<evidence type="ECO:0000259" key="6">
    <source>
        <dbReference type="Pfam" id="PF00881"/>
    </source>
</evidence>
<dbReference type="AlphaFoldDB" id="A4FZ07"/>
<evidence type="ECO:0000256" key="1">
    <source>
        <dbReference type="ARBA" id="ARBA00001917"/>
    </source>
</evidence>
<dbReference type="KEGG" id="mmq:MmarC5_1141"/>
<organism evidence="7 8">
    <name type="scientific">Methanococcus maripaludis (strain C5 / ATCC BAA-1333)</name>
    <dbReference type="NCBI Taxonomy" id="402880"/>
    <lineage>
        <taxon>Archaea</taxon>
        <taxon>Methanobacteriati</taxon>
        <taxon>Methanobacteriota</taxon>
        <taxon>Methanomada group</taxon>
        <taxon>Methanococci</taxon>
        <taxon>Methanococcales</taxon>
        <taxon>Methanococcaceae</taxon>
        <taxon>Methanococcus</taxon>
    </lineage>
</organism>
<evidence type="ECO:0000256" key="5">
    <source>
        <dbReference type="ARBA" id="ARBA00023002"/>
    </source>
</evidence>
<gene>
    <name evidence="7" type="ordered locus">MmarC5_1141</name>
</gene>
<reference evidence="7 8" key="1">
    <citation type="submission" date="2007-03" db="EMBL/GenBank/DDBJ databases">
        <title>Complete sequence of chromosome of Methanococcus maripaludis C5.</title>
        <authorList>
            <consortium name="US DOE Joint Genome Institute"/>
            <person name="Copeland A."/>
            <person name="Lucas S."/>
            <person name="Lapidus A."/>
            <person name="Barry K."/>
            <person name="Glavina del Rio T."/>
            <person name="Dalin E."/>
            <person name="Tice H."/>
            <person name="Pitluck S."/>
            <person name="Chertkov O."/>
            <person name="Brettin T."/>
            <person name="Bruce D."/>
            <person name="Han C."/>
            <person name="Detter J.C."/>
            <person name="Schmutz J."/>
            <person name="Larimer F."/>
            <person name="Land M."/>
            <person name="Hauser L."/>
            <person name="Kyrpides N."/>
            <person name="Mikhailova N."/>
            <person name="Sieprawska-Lupa M."/>
            <person name="Whitman W.B."/>
            <person name="Richardson P."/>
        </authorList>
    </citation>
    <scope>NUCLEOTIDE SEQUENCE [LARGE SCALE GENOMIC DNA]</scope>
    <source>
        <strain evidence="8">C5 / ATCC BAA-1333</strain>
    </source>
</reference>
<name>A4FZ07_METM5</name>
<keyword evidence="3" id="KW-0285">Flavoprotein</keyword>
<dbReference type="Pfam" id="PF00881">
    <property type="entry name" value="Nitroreductase"/>
    <property type="match status" value="2"/>
</dbReference>
<evidence type="ECO:0000256" key="2">
    <source>
        <dbReference type="ARBA" id="ARBA00007118"/>
    </source>
</evidence>
<comment type="similarity">
    <text evidence="2">Belongs to the nitroreductase family.</text>
</comment>
<evidence type="ECO:0000313" key="8">
    <source>
        <dbReference type="Proteomes" id="UP000000253"/>
    </source>
</evidence>
<dbReference type="PANTHER" id="PTHR43673:SF2">
    <property type="entry name" value="NITROREDUCTASE"/>
    <property type="match status" value="1"/>
</dbReference>
<keyword evidence="5" id="KW-0560">Oxidoreductase</keyword>
<dbReference type="Proteomes" id="UP000000253">
    <property type="component" value="Chromosome"/>
</dbReference>
<dbReference type="Gene3D" id="3.40.109.10">
    <property type="entry name" value="NADH Oxidase"/>
    <property type="match status" value="1"/>
</dbReference>
<evidence type="ECO:0000256" key="3">
    <source>
        <dbReference type="ARBA" id="ARBA00022630"/>
    </source>
</evidence>
<dbReference type="EMBL" id="CP000609">
    <property type="protein sequence ID" value="ABO35441.1"/>
    <property type="molecule type" value="Genomic_DNA"/>
</dbReference>
<dbReference type="GeneID" id="4927839"/>
<feature type="domain" description="Nitroreductase" evidence="6">
    <location>
        <begin position="65"/>
        <end position="147"/>
    </location>
</feature>
<dbReference type="HOGENOM" id="CLU_070764_7_3_2"/>
<protein>
    <submittedName>
        <fullName evidence="7">Nitroreductase</fullName>
    </submittedName>
</protein>
<keyword evidence="4" id="KW-0288">FMN</keyword>
<accession>A4FZ07</accession>
<dbReference type="RefSeq" id="WP_011868894.1">
    <property type="nucleotide sequence ID" value="NC_009135.1"/>
</dbReference>
<dbReference type="STRING" id="402880.MmarC5_1141"/>
<sequence length="171" mass="19503">MRLDVIFKRRSVRAYLDKKIGDLKIEKMLRAAMQAPSAVNQQPWEFLIVQSKDMLKMISEMSPYSKIVSEAPLAIIALGNKDKMIAPDFWQQDLSASVENLLLEAVELNLGAVWLGVFPLADRVDYITQIFDLPQNIIPFAVISIGYPKNLDSNGFVDRYDSSKIKYEKYL</sequence>
<comment type="cofactor">
    <cofactor evidence="1">
        <name>FMN</name>
        <dbReference type="ChEBI" id="CHEBI:58210"/>
    </cofactor>
</comment>
<dbReference type="PANTHER" id="PTHR43673">
    <property type="entry name" value="NAD(P)H NITROREDUCTASE YDGI-RELATED"/>
    <property type="match status" value="1"/>
</dbReference>
<dbReference type="CDD" id="cd02150">
    <property type="entry name" value="nitroreductase"/>
    <property type="match status" value="1"/>
</dbReference>
<dbReference type="InterPro" id="IPR029479">
    <property type="entry name" value="Nitroreductase"/>
</dbReference>
<evidence type="ECO:0000256" key="4">
    <source>
        <dbReference type="ARBA" id="ARBA00022643"/>
    </source>
</evidence>
<dbReference type="eggNOG" id="arCOG00288">
    <property type="taxonomic scope" value="Archaea"/>
</dbReference>
<proteinExistence type="inferred from homology"/>
<dbReference type="SUPFAM" id="SSF55469">
    <property type="entry name" value="FMN-dependent nitroreductase-like"/>
    <property type="match status" value="1"/>
</dbReference>